<evidence type="ECO:0000256" key="1">
    <source>
        <dbReference type="SAM" id="Phobius"/>
    </source>
</evidence>
<dbReference type="InterPro" id="IPR021529">
    <property type="entry name" value="DUF2798"/>
</dbReference>
<keyword evidence="3" id="KW-1185">Reference proteome</keyword>
<sequence>MKQKVAFAFTMALITTGLVSFTIIFVNLGFTLNFLQIWFKSWLIGYFVAIPAILFIGPRVQWLVNRMF</sequence>
<dbReference type="EMBL" id="CP055153">
    <property type="protein sequence ID" value="QMU30896.1"/>
    <property type="molecule type" value="Genomic_DNA"/>
</dbReference>
<dbReference type="Pfam" id="PF11391">
    <property type="entry name" value="DUF2798"/>
    <property type="match status" value="1"/>
</dbReference>
<dbReference type="AlphaFoldDB" id="A0A7L7LDH2"/>
<dbReference type="KEGG" id="add:HUW48_23990"/>
<feature type="transmembrane region" description="Helical" evidence="1">
    <location>
        <begin position="7"/>
        <end position="30"/>
    </location>
</feature>
<keyword evidence="1" id="KW-0812">Transmembrane</keyword>
<organism evidence="2 3">
    <name type="scientific">Adhaeribacter radiodurans</name>
    <dbReference type="NCBI Taxonomy" id="2745197"/>
    <lineage>
        <taxon>Bacteria</taxon>
        <taxon>Pseudomonadati</taxon>
        <taxon>Bacteroidota</taxon>
        <taxon>Cytophagia</taxon>
        <taxon>Cytophagales</taxon>
        <taxon>Hymenobacteraceae</taxon>
        <taxon>Adhaeribacter</taxon>
    </lineage>
</organism>
<keyword evidence="1" id="KW-0472">Membrane</keyword>
<reference evidence="2 3" key="1">
    <citation type="submission" date="2020-08" db="EMBL/GenBank/DDBJ databases">
        <title>Adhaeribacter dokdonensis sp. nov., isolated from the rhizosphere of Elymus tsukushiensis, a plant native to the Dokdo Islands, Republic of Korea.</title>
        <authorList>
            <person name="Ghim S.Y."/>
        </authorList>
    </citation>
    <scope>NUCLEOTIDE SEQUENCE [LARGE SCALE GENOMIC DNA]</scope>
    <source>
        <strain evidence="2 3">KUDC8001</strain>
    </source>
</reference>
<evidence type="ECO:0000313" key="2">
    <source>
        <dbReference type="EMBL" id="QMU30896.1"/>
    </source>
</evidence>
<dbReference type="Proteomes" id="UP000514509">
    <property type="component" value="Chromosome"/>
</dbReference>
<protein>
    <submittedName>
        <fullName evidence="2">DUF2798 domain-containing protein</fullName>
    </submittedName>
</protein>
<keyword evidence="1" id="KW-1133">Transmembrane helix</keyword>
<dbReference type="RefSeq" id="WP_182413338.1">
    <property type="nucleotide sequence ID" value="NZ_CP055153.1"/>
</dbReference>
<gene>
    <name evidence="2" type="ORF">HUW48_23990</name>
</gene>
<name>A0A7L7LDH2_9BACT</name>
<feature type="transmembrane region" description="Helical" evidence="1">
    <location>
        <begin position="42"/>
        <end position="64"/>
    </location>
</feature>
<evidence type="ECO:0000313" key="3">
    <source>
        <dbReference type="Proteomes" id="UP000514509"/>
    </source>
</evidence>
<accession>A0A7L7LDH2</accession>
<proteinExistence type="predicted"/>